<sequence>MAHGATVEWDRGGAPFTDNRYSRAHRWTFDGGTVIAASSSPAVVPLPMSDAGAVDPEEAFVASIAACHMLWFLDLARQAGRVVDSYRDAARGTMARRGDGMLWLAHVDLHPAVTWAGPAPGATALRDLHDTAHRHCFIANSVRTEIRLHARNG</sequence>
<dbReference type="InterPro" id="IPR036102">
    <property type="entry name" value="OsmC/Ohrsf"/>
</dbReference>
<name>A0A0M6XS72_9RHOB</name>
<accession>A0A0M6XS72</accession>
<dbReference type="Proteomes" id="UP000048908">
    <property type="component" value="Unassembled WGS sequence"/>
</dbReference>
<reference evidence="1 2" key="1">
    <citation type="submission" date="2015-07" db="EMBL/GenBank/DDBJ databases">
        <authorList>
            <person name="Noorani M."/>
        </authorList>
    </citation>
    <scope>NUCLEOTIDE SEQUENCE [LARGE SCALE GENOMIC DNA]</scope>
    <source>
        <strain evidence="1 2">CECT 5088</strain>
    </source>
</reference>
<proteinExistence type="predicted"/>
<dbReference type="STRING" id="282197.SAMN04488517_102341"/>
<dbReference type="Pfam" id="PF02566">
    <property type="entry name" value="OsmC"/>
    <property type="match status" value="1"/>
</dbReference>
<evidence type="ECO:0000313" key="2">
    <source>
        <dbReference type="Proteomes" id="UP000048908"/>
    </source>
</evidence>
<dbReference type="PANTHER" id="PTHR42830">
    <property type="entry name" value="OSMOTICALLY INDUCIBLE FAMILY PROTEIN"/>
    <property type="match status" value="1"/>
</dbReference>
<dbReference type="PANTHER" id="PTHR42830:SF2">
    <property type="entry name" value="OSMC_OHR FAMILY PROTEIN"/>
    <property type="match status" value="1"/>
</dbReference>
<gene>
    <name evidence="1" type="ORF">JAN5088_02294</name>
</gene>
<dbReference type="InterPro" id="IPR015946">
    <property type="entry name" value="KH_dom-like_a/b"/>
</dbReference>
<dbReference type="InterPro" id="IPR052707">
    <property type="entry name" value="OsmC_Ohr_Peroxiredoxin"/>
</dbReference>
<protein>
    <submittedName>
        <fullName evidence="1">OsmC-like protein</fullName>
    </submittedName>
</protein>
<keyword evidence="2" id="KW-1185">Reference proteome</keyword>
<dbReference type="InterPro" id="IPR003718">
    <property type="entry name" value="OsmC/Ohr_fam"/>
</dbReference>
<organism evidence="1 2">
    <name type="scientific">Jannaschia rubra</name>
    <dbReference type="NCBI Taxonomy" id="282197"/>
    <lineage>
        <taxon>Bacteria</taxon>
        <taxon>Pseudomonadati</taxon>
        <taxon>Pseudomonadota</taxon>
        <taxon>Alphaproteobacteria</taxon>
        <taxon>Rhodobacterales</taxon>
        <taxon>Roseobacteraceae</taxon>
        <taxon>Jannaschia</taxon>
    </lineage>
</organism>
<dbReference type="AlphaFoldDB" id="A0A0M6XS72"/>
<dbReference type="SUPFAM" id="SSF82784">
    <property type="entry name" value="OsmC-like"/>
    <property type="match status" value="1"/>
</dbReference>
<dbReference type="RefSeq" id="WP_055682914.1">
    <property type="nucleotide sequence ID" value="NZ_CXPG01000020.1"/>
</dbReference>
<evidence type="ECO:0000313" key="1">
    <source>
        <dbReference type="EMBL" id="CTQ33512.1"/>
    </source>
</evidence>
<dbReference type="EMBL" id="CXPG01000020">
    <property type="protein sequence ID" value="CTQ33512.1"/>
    <property type="molecule type" value="Genomic_DNA"/>
</dbReference>
<dbReference type="OrthoDB" id="9795405at2"/>
<dbReference type="Gene3D" id="3.30.300.20">
    <property type="match status" value="1"/>
</dbReference>